<keyword evidence="4" id="KW-1185">Reference proteome</keyword>
<dbReference type="InterPro" id="IPR001841">
    <property type="entry name" value="Znf_RING"/>
</dbReference>
<feature type="domain" description="RING-type" evidence="2">
    <location>
        <begin position="96"/>
        <end position="144"/>
    </location>
</feature>
<accession>A0A6A6ZJE0</accession>
<keyword evidence="1" id="KW-0862">Zinc</keyword>
<dbReference type="SUPFAM" id="SSF57850">
    <property type="entry name" value="RING/U-box"/>
    <property type="match status" value="1"/>
</dbReference>
<evidence type="ECO:0000259" key="2">
    <source>
        <dbReference type="PROSITE" id="PS50089"/>
    </source>
</evidence>
<proteinExistence type="predicted"/>
<dbReference type="AlphaFoldDB" id="A0A6A6ZJE0"/>
<gene>
    <name evidence="3" type="ORF">CC86DRAFT_411324</name>
</gene>
<dbReference type="OrthoDB" id="3800401at2759"/>
<dbReference type="EMBL" id="MU006238">
    <property type="protein sequence ID" value="KAF2821008.1"/>
    <property type="molecule type" value="Genomic_DNA"/>
</dbReference>
<evidence type="ECO:0000313" key="3">
    <source>
        <dbReference type="EMBL" id="KAF2821008.1"/>
    </source>
</evidence>
<keyword evidence="1" id="KW-0863">Zinc-finger</keyword>
<keyword evidence="1" id="KW-0479">Metal-binding</keyword>
<dbReference type="Gene3D" id="3.30.40.10">
    <property type="entry name" value="Zinc/RING finger domain, C3HC4 (zinc finger)"/>
    <property type="match status" value="1"/>
</dbReference>
<protein>
    <recommendedName>
        <fullName evidence="2">RING-type domain-containing protein</fullName>
    </recommendedName>
</protein>
<dbReference type="GO" id="GO:0008270">
    <property type="term" value="F:zinc ion binding"/>
    <property type="evidence" value="ECO:0007669"/>
    <property type="project" value="UniProtKB-KW"/>
</dbReference>
<sequence>MLEDEHYVPPVVDEIEAERLQCEKEARAANARGKLQPRHPPNGQEPREAWTAYSPALLQNHPCLDFSLKNLSRIPKPTGLQDFTHPLVNAAPDAACGICNDDFGAVAGIALDVCDHTYHFECLNELYKSERTRFGFEFRCGCCSKMVCTEDSMDGELDKFTHDGDSVPFWLTVGHYLKARRGDHV</sequence>
<name>A0A6A6ZJE0_9PLEO</name>
<dbReference type="PROSITE" id="PS50089">
    <property type="entry name" value="ZF_RING_2"/>
    <property type="match status" value="1"/>
</dbReference>
<dbReference type="Proteomes" id="UP000799424">
    <property type="component" value="Unassembled WGS sequence"/>
</dbReference>
<evidence type="ECO:0000313" key="4">
    <source>
        <dbReference type="Proteomes" id="UP000799424"/>
    </source>
</evidence>
<reference evidence="3" key="1">
    <citation type="journal article" date="2020" name="Stud. Mycol.">
        <title>101 Dothideomycetes genomes: a test case for predicting lifestyles and emergence of pathogens.</title>
        <authorList>
            <person name="Haridas S."/>
            <person name="Albert R."/>
            <person name="Binder M."/>
            <person name="Bloem J."/>
            <person name="Labutti K."/>
            <person name="Salamov A."/>
            <person name="Andreopoulos B."/>
            <person name="Baker S."/>
            <person name="Barry K."/>
            <person name="Bills G."/>
            <person name="Bluhm B."/>
            <person name="Cannon C."/>
            <person name="Castanera R."/>
            <person name="Culley D."/>
            <person name="Daum C."/>
            <person name="Ezra D."/>
            <person name="Gonzalez J."/>
            <person name="Henrissat B."/>
            <person name="Kuo A."/>
            <person name="Liang C."/>
            <person name="Lipzen A."/>
            <person name="Lutzoni F."/>
            <person name="Magnuson J."/>
            <person name="Mondo S."/>
            <person name="Nolan M."/>
            <person name="Ohm R."/>
            <person name="Pangilinan J."/>
            <person name="Park H.-J."/>
            <person name="Ramirez L."/>
            <person name="Alfaro M."/>
            <person name="Sun H."/>
            <person name="Tritt A."/>
            <person name="Yoshinaga Y."/>
            <person name="Zwiers L.-H."/>
            <person name="Turgeon B."/>
            <person name="Goodwin S."/>
            <person name="Spatafora J."/>
            <person name="Crous P."/>
            <person name="Grigoriev I."/>
        </authorList>
    </citation>
    <scope>NUCLEOTIDE SEQUENCE</scope>
    <source>
        <strain evidence="3">CBS 113818</strain>
    </source>
</reference>
<evidence type="ECO:0000256" key="1">
    <source>
        <dbReference type="PROSITE-ProRule" id="PRU00175"/>
    </source>
</evidence>
<organism evidence="3 4">
    <name type="scientific">Ophiobolus disseminans</name>
    <dbReference type="NCBI Taxonomy" id="1469910"/>
    <lineage>
        <taxon>Eukaryota</taxon>
        <taxon>Fungi</taxon>
        <taxon>Dikarya</taxon>
        <taxon>Ascomycota</taxon>
        <taxon>Pezizomycotina</taxon>
        <taxon>Dothideomycetes</taxon>
        <taxon>Pleosporomycetidae</taxon>
        <taxon>Pleosporales</taxon>
        <taxon>Pleosporineae</taxon>
        <taxon>Phaeosphaeriaceae</taxon>
        <taxon>Ophiobolus</taxon>
    </lineage>
</organism>
<dbReference type="InterPro" id="IPR013083">
    <property type="entry name" value="Znf_RING/FYVE/PHD"/>
</dbReference>